<dbReference type="Proteomes" id="UP000053562">
    <property type="component" value="Unassembled WGS sequence"/>
</dbReference>
<dbReference type="OrthoDB" id="385249at2759"/>
<feature type="compositionally biased region" description="Basic and acidic residues" evidence="1">
    <location>
        <begin position="254"/>
        <end position="266"/>
    </location>
</feature>
<gene>
    <name evidence="4" type="ORF">PVIIG_00450</name>
</gene>
<feature type="transmembrane region" description="Helical" evidence="2">
    <location>
        <begin position="195"/>
        <end position="213"/>
    </location>
</feature>
<feature type="region of interest" description="Disordered" evidence="1">
    <location>
        <begin position="254"/>
        <end position="291"/>
    </location>
</feature>
<feature type="transmembrane region" description="Helical" evidence="2">
    <location>
        <begin position="219"/>
        <end position="238"/>
    </location>
</feature>
<feature type="region of interest" description="Disordered" evidence="1">
    <location>
        <begin position="53"/>
        <end position="75"/>
    </location>
</feature>
<evidence type="ECO:0000256" key="3">
    <source>
        <dbReference type="SAM" id="SignalP"/>
    </source>
</evidence>
<evidence type="ECO:0000256" key="2">
    <source>
        <dbReference type="SAM" id="Phobius"/>
    </source>
</evidence>
<name>A0A0J9S6Q6_PLAVI</name>
<proteinExistence type="predicted"/>
<reference evidence="4 5" key="1">
    <citation type="submission" date="2011-08" db="EMBL/GenBank/DDBJ databases">
        <title>The Genome Sequence of Plasmodium vivax India VII.</title>
        <authorList>
            <consortium name="The Broad Institute Genome Sequencing Platform"/>
            <consortium name="The Broad Institute Genome Sequencing Center for Infectious Disease"/>
            <person name="Neafsey D."/>
            <person name="Carlton J."/>
            <person name="Barnwell J."/>
            <person name="Collins W."/>
            <person name="Escalante A."/>
            <person name="Mullikin J."/>
            <person name="Saul A."/>
            <person name="Guigo R."/>
            <person name="Camara F."/>
            <person name="Young S.K."/>
            <person name="Zeng Q."/>
            <person name="Gargeya S."/>
            <person name="Fitzgerald M."/>
            <person name="Haas B."/>
            <person name="Abouelleil A."/>
            <person name="Alvarado L."/>
            <person name="Arachchi H.M."/>
            <person name="Berlin A."/>
            <person name="Brown A."/>
            <person name="Chapman S.B."/>
            <person name="Chen Z."/>
            <person name="Dunbar C."/>
            <person name="Freedman E."/>
            <person name="Gearin G."/>
            <person name="Gellesch M."/>
            <person name="Goldberg J."/>
            <person name="Griggs A."/>
            <person name="Gujja S."/>
            <person name="Heiman D."/>
            <person name="Howarth C."/>
            <person name="Larson L."/>
            <person name="Lui A."/>
            <person name="MacDonald P.J.P."/>
            <person name="Montmayeur A."/>
            <person name="Murphy C."/>
            <person name="Neiman D."/>
            <person name="Pearson M."/>
            <person name="Priest M."/>
            <person name="Roberts A."/>
            <person name="Saif S."/>
            <person name="Shea T."/>
            <person name="Shenoy N."/>
            <person name="Sisk P."/>
            <person name="Stolte C."/>
            <person name="Sykes S."/>
            <person name="Wortman J."/>
            <person name="Nusbaum C."/>
            <person name="Birren B."/>
        </authorList>
    </citation>
    <scope>NUCLEOTIDE SEQUENCE [LARGE SCALE GENOMIC DNA]</scope>
    <source>
        <strain evidence="4 5">India VII</strain>
    </source>
</reference>
<keyword evidence="3" id="KW-0732">Signal</keyword>
<accession>A0A0J9S6Q6</accession>
<protein>
    <submittedName>
        <fullName evidence="4">Pv-fam-d protein</fullName>
    </submittedName>
</protein>
<keyword evidence="2" id="KW-1133">Transmembrane helix</keyword>
<feature type="chain" id="PRO_5005322279" evidence="3">
    <location>
        <begin position="22"/>
        <end position="291"/>
    </location>
</feature>
<evidence type="ECO:0000313" key="4">
    <source>
        <dbReference type="EMBL" id="KMZ77762.1"/>
    </source>
</evidence>
<feature type="signal peptide" evidence="3">
    <location>
        <begin position="1"/>
        <end position="21"/>
    </location>
</feature>
<organism evidence="4 5">
    <name type="scientific">Plasmodium vivax India VII</name>
    <dbReference type="NCBI Taxonomy" id="1077284"/>
    <lineage>
        <taxon>Eukaryota</taxon>
        <taxon>Sar</taxon>
        <taxon>Alveolata</taxon>
        <taxon>Apicomplexa</taxon>
        <taxon>Aconoidasida</taxon>
        <taxon>Haemosporida</taxon>
        <taxon>Plasmodiidae</taxon>
        <taxon>Plasmodium</taxon>
        <taxon>Plasmodium (Plasmodium)</taxon>
    </lineage>
</organism>
<evidence type="ECO:0000256" key="1">
    <source>
        <dbReference type="SAM" id="MobiDB-lite"/>
    </source>
</evidence>
<keyword evidence="2" id="KW-0472">Membrane</keyword>
<keyword evidence="2" id="KW-0812">Transmembrane</keyword>
<dbReference type="AlphaFoldDB" id="A0A0J9S6Q6"/>
<dbReference type="EMBL" id="KQ234376">
    <property type="protein sequence ID" value="KMZ77762.1"/>
    <property type="molecule type" value="Genomic_DNA"/>
</dbReference>
<evidence type="ECO:0000313" key="5">
    <source>
        <dbReference type="Proteomes" id="UP000053562"/>
    </source>
</evidence>
<sequence>MNKFSLFINIITVILAHNSWSHSNNSAVSFAESWGKNNQVNISDIRAIRSLGESDTDGETKGVRKSRRNNGEDYDEDRYDALTQDYFDMMEDDIHKKEPSATISEMINNIDPKAQMNYHLGKMTRDDYPSSCLKCRNVRRGLWRKIKSTLRNVDKMTEREMYKLLSSKNYANCKVGVERRSMTGKFKSFLSKYKVFSPVLVLAVISYLCVKSFGAPMWATFFAAAAVLTLVYLISKYAKCSKRLRRFSGQFPRRSREDFRRAKREVDNEEEEDVVSSRDSIDDSSENIKMS</sequence>